<protein>
    <submittedName>
        <fullName evidence="1">Uncharacterized protein</fullName>
    </submittedName>
</protein>
<dbReference type="EMBL" id="JABXWD010000666">
    <property type="protein sequence ID" value="MBV6343569.1"/>
    <property type="molecule type" value="Genomic_DNA"/>
</dbReference>
<organism evidence="1 2">
    <name type="scientific">Candidatus Magnetobacterium casense</name>
    <dbReference type="NCBI Taxonomy" id="1455061"/>
    <lineage>
        <taxon>Bacteria</taxon>
        <taxon>Pseudomonadati</taxon>
        <taxon>Nitrospirota</taxon>
        <taxon>Thermodesulfovibrionia</taxon>
        <taxon>Thermodesulfovibrionales</taxon>
        <taxon>Candidatus Magnetobacteriaceae</taxon>
        <taxon>Candidatus Magnetobacterium</taxon>
    </lineage>
</organism>
<gene>
    <name evidence="1" type="ORF">HWQ67_18525</name>
</gene>
<keyword evidence="2" id="KW-1185">Reference proteome</keyword>
<comment type="caution">
    <text evidence="1">The sequence shown here is derived from an EMBL/GenBank/DDBJ whole genome shotgun (WGS) entry which is preliminary data.</text>
</comment>
<feature type="non-terminal residue" evidence="1">
    <location>
        <position position="90"/>
    </location>
</feature>
<dbReference type="RefSeq" id="WP_218254188.1">
    <property type="nucleotide sequence ID" value="NZ_JABXWD010000666.1"/>
</dbReference>
<proteinExistence type="predicted"/>
<sequence length="90" mass="10332">MNEYNAELVNGNLRIKFPDVSAGWEQWFLITGDRHHDNKACLRDLELKHLKQAQERGALIVDVGDLFCAMQGKYDKRSNMDDIRPEDVGA</sequence>
<evidence type="ECO:0000313" key="1">
    <source>
        <dbReference type="EMBL" id="MBV6343569.1"/>
    </source>
</evidence>
<accession>A0ABS6S552</accession>
<evidence type="ECO:0000313" key="2">
    <source>
        <dbReference type="Proteomes" id="UP001196980"/>
    </source>
</evidence>
<reference evidence="1 2" key="1">
    <citation type="journal article" date="2020" name="J Geophys Res Biogeosci">
        <title>Magnetotaxis as an Adaptation to Enable Bacterial Shuttling of Microbial Sulfur and Sulfur Cycling Across Aquatic Oxic#Anoxic Interfaces.</title>
        <authorList>
            <person name="Li J."/>
            <person name="Liu P."/>
            <person name="Wang J."/>
            <person name="Roberts A.P."/>
            <person name="Pan Y."/>
        </authorList>
    </citation>
    <scope>NUCLEOTIDE SEQUENCE [LARGE SCALE GENOMIC DNA]</scope>
    <source>
        <strain evidence="1 2">MYR-1_YQ</strain>
    </source>
</reference>
<name>A0ABS6S552_9BACT</name>
<dbReference type="Proteomes" id="UP001196980">
    <property type="component" value="Unassembled WGS sequence"/>
</dbReference>